<dbReference type="EMBL" id="CM042883">
    <property type="protein sequence ID" value="KAI4374489.1"/>
    <property type="molecule type" value="Genomic_DNA"/>
</dbReference>
<evidence type="ECO:0000313" key="2">
    <source>
        <dbReference type="Proteomes" id="UP001057402"/>
    </source>
</evidence>
<dbReference type="Proteomes" id="UP001057402">
    <property type="component" value="Chromosome 4"/>
</dbReference>
<sequence length="252" mass="27994">MYVRKFQVLVVGASATHVKTANWVSILLAAKLAKPLPGTAWIITDSLYIKGDLLFMPVLYGKAILFYFVSVPEVRIGVAFGSGVSQTLKSQKSCITAHVAGLAEGKDLVVNDRNGRCEPYVKLHSGKDQQRTRTAPASYPLWNHKFEFDEIGGGEYLKVKDHNKAVLPTSSIGNCIAEYQRLPPNEQFDKWIPLQGVTEGEIQMIRRLESRIKEGNMTALFLSGQMNQVITIRRLESLIEEGNMKELVTVAG</sequence>
<gene>
    <name evidence="1" type="ORF">MLD38_012476</name>
</gene>
<evidence type="ECO:0000313" key="1">
    <source>
        <dbReference type="EMBL" id="KAI4374489.1"/>
    </source>
</evidence>
<name>A0ACB9R6K0_9MYRT</name>
<accession>A0ACB9R6K0</accession>
<organism evidence="1 2">
    <name type="scientific">Melastoma candidum</name>
    <dbReference type="NCBI Taxonomy" id="119954"/>
    <lineage>
        <taxon>Eukaryota</taxon>
        <taxon>Viridiplantae</taxon>
        <taxon>Streptophyta</taxon>
        <taxon>Embryophyta</taxon>
        <taxon>Tracheophyta</taxon>
        <taxon>Spermatophyta</taxon>
        <taxon>Magnoliopsida</taxon>
        <taxon>eudicotyledons</taxon>
        <taxon>Gunneridae</taxon>
        <taxon>Pentapetalae</taxon>
        <taxon>rosids</taxon>
        <taxon>malvids</taxon>
        <taxon>Myrtales</taxon>
        <taxon>Melastomataceae</taxon>
        <taxon>Melastomatoideae</taxon>
        <taxon>Melastomateae</taxon>
        <taxon>Melastoma</taxon>
    </lineage>
</organism>
<reference evidence="2" key="1">
    <citation type="journal article" date="2023" name="Front. Plant Sci.">
        <title>Chromosomal-level genome assembly of Melastoma candidum provides insights into trichome evolution.</title>
        <authorList>
            <person name="Zhong Y."/>
            <person name="Wu W."/>
            <person name="Sun C."/>
            <person name="Zou P."/>
            <person name="Liu Y."/>
            <person name="Dai S."/>
            <person name="Zhou R."/>
        </authorList>
    </citation>
    <scope>NUCLEOTIDE SEQUENCE [LARGE SCALE GENOMIC DNA]</scope>
</reference>
<proteinExistence type="predicted"/>
<protein>
    <submittedName>
        <fullName evidence="1">Uncharacterized protein</fullName>
    </submittedName>
</protein>
<keyword evidence="2" id="KW-1185">Reference proteome</keyword>
<comment type="caution">
    <text evidence="1">The sequence shown here is derived from an EMBL/GenBank/DDBJ whole genome shotgun (WGS) entry which is preliminary data.</text>
</comment>